<reference evidence="1 2" key="2">
    <citation type="journal article" date="2013" name="J. Biotechnol.">
        <title>Complete genome sequence of the kirromycin producer Streptomyces collinus Tu 365 consisting of a linear chromosome and two linear plasmids.</title>
        <authorList>
            <person name="Ruckert C."/>
            <person name="Szczepanowski R."/>
            <person name="Albersmeier A."/>
            <person name="Goesmann A."/>
            <person name="Iftime D."/>
            <person name="Musiol E.M."/>
            <person name="Blin K."/>
            <person name="Wohlleben W."/>
            <person name="Puhler A."/>
            <person name="Kalinowski J."/>
            <person name="Weber T."/>
        </authorList>
    </citation>
    <scope>NUCLEOTIDE SEQUENCE [LARGE SCALE GENOMIC DNA]</scope>
    <source>
        <strain evidence="2">DSM 40733 / Tue 365</strain>
    </source>
</reference>
<reference evidence="2" key="1">
    <citation type="submission" date="2012-10" db="EMBL/GenBank/DDBJ databases">
        <title>The complete genome sequence of Streptomyces collinus Tu 365.</title>
        <authorList>
            <person name="Ruckert C."/>
            <person name="Szczepanowski R."/>
            <person name="Goesmann A."/>
            <person name="Pross E.K."/>
            <person name="Musiol E.M."/>
            <person name="Blin K."/>
            <person name="Wohlleben W."/>
            <person name="Puhler A."/>
            <person name="Weber T."/>
            <person name="Kalinowski J."/>
        </authorList>
    </citation>
    <scope>NUCLEOTIDE SEQUENCE [LARGE SCALE GENOMIC DNA]</scope>
    <source>
        <strain evidence="2">DSM 40733 / Tue 365</strain>
    </source>
</reference>
<evidence type="ECO:0000313" key="2">
    <source>
        <dbReference type="Proteomes" id="UP000015423"/>
    </source>
</evidence>
<proteinExistence type="predicted"/>
<evidence type="ECO:0008006" key="3">
    <source>
        <dbReference type="Google" id="ProtNLM"/>
    </source>
</evidence>
<evidence type="ECO:0000313" key="1">
    <source>
        <dbReference type="EMBL" id="AGS72829.1"/>
    </source>
</evidence>
<dbReference type="AlphaFoldDB" id="S5VCE8"/>
<dbReference type="Proteomes" id="UP000015423">
    <property type="component" value="Chromosome"/>
</dbReference>
<dbReference type="KEGG" id="sci:B446_30125"/>
<gene>
    <name evidence="1" type="ORF">B446_30125</name>
</gene>
<dbReference type="eggNOG" id="COG2329">
    <property type="taxonomic scope" value="Bacteria"/>
</dbReference>
<dbReference type="HOGENOM" id="CLU_088918_0_0_11"/>
<keyword evidence="2" id="KW-1185">Reference proteome</keyword>
<organism evidence="1 2">
    <name type="scientific">Streptomyces collinus (strain DSM 40733 / Tue 365)</name>
    <dbReference type="NCBI Taxonomy" id="1214242"/>
    <lineage>
        <taxon>Bacteria</taxon>
        <taxon>Bacillati</taxon>
        <taxon>Actinomycetota</taxon>
        <taxon>Actinomycetes</taxon>
        <taxon>Kitasatosporales</taxon>
        <taxon>Streptomycetaceae</taxon>
        <taxon>Streptomyces</taxon>
    </lineage>
</organism>
<dbReference type="STRING" id="1214242.B446_30125"/>
<accession>S5VCE8</accession>
<name>S5VCE8_STRC3</name>
<sequence length="203" mass="22201">MFVRTIYVTGDPTKIDAAVRALNTEGRDLLEERPGYRGAGVFVDRELGKLLGVSQWDTPQQRHNSDLVMREHRTSMLGPFAGTLTVENFESVVRHSVQAPRVGGGLSLTRVEFDPADADLFADTFRATALPRYETLPGVARSVLLLDREHGTGRVGILFTDRESMAASRGGQAAARHEGAAKAHVRVVGLEEFEIVHADGHLD</sequence>
<protein>
    <recommendedName>
        <fullName evidence="3">ABM domain-containing protein</fullName>
    </recommendedName>
</protein>
<dbReference type="EMBL" id="CP006259">
    <property type="protein sequence ID" value="AGS72829.1"/>
    <property type="molecule type" value="Genomic_DNA"/>
</dbReference>
<dbReference type="PATRIC" id="fig|1214242.5.peg.6170"/>